<dbReference type="PANTHER" id="PTHR33657:SF8">
    <property type="entry name" value="DOMAIN PROTEIN, PUTATIVE (AFU_ORTHOLOGUE AFUA_5G00600)-RELATED"/>
    <property type="match status" value="1"/>
</dbReference>
<evidence type="ECO:0000313" key="5">
    <source>
        <dbReference type="Proteomes" id="UP001610334"/>
    </source>
</evidence>
<dbReference type="EMBL" id="JBFXLT010000045">
    <property type="protein sequence ID" value="KAL2812710.1"/>
    <property type="molecule type" value="Genomic_DNA"/>
</dbReference>
<dbReference type="PANTHER" id="PTHR33657">
    <property type="entry name" value="DOMAIN PROTEIN, PUTATIVE (AFU_ORTHOLOGUE AFUA_5G00600)-RELATED"/>
    <property type="match status" value="1"/>
</dbReference>
<feature type="signal peptide" evidence="3">
    <location>
        <begin position="1"/>
        <end position="21"/>
    </location>
</feature>
<dbReference type="InterPro" id="IPR008701">
    <property type="entry name" value="NPP1"/>
</dbReference>
<keyword evidence="2" id="KW-0843">Virulence</keyword>
<dbReference type="Pfam" id="PF05630">
    <property type="entry name" value="NPP1"/>
    <property type="match status" value="1"/>
</dbReference>
<comment type="caution">
    <text evidence="4">The sequence shown here is derived from an EMBL/GenBank/DDBJ whole genome shotgun (WGS) entry which is preliminary data.</text>
</comment>
<evidence type="ECO:0000256" key="3">
    <source>
        <dbReference type="SAM" id="SignalP"/>
    </source>
</evidence>
<dbReference type="PIRSF" id="PIRSF029958">
    <property type="entry name" value="Necrosis-inducing_protein"/>
    <property type="match status" value="1"/>
</dbReference>
<reference evidence="4 5" key="1">
    <citation type="submission" date="2024-07" db="EMBL/GenBank/DDBJ databases">
        <title>Section-level genome sequencing and comparative genomics of Aspergillus sections Usti and Cavernicolus.</title>
        <authorList>
            <consortium name="Lawrence Berkeley National Laboratory"/>
            <person name="Nybo J.L."/>
            <person name="Vesth T.C."/>
            <person name="Theobald S."/>
            <person name="Frisvad J.C."/>
            <person name="Larsen T.O."/>
            <person name="Kjaerboelling I."/>
            <person name="Rothschild-Mancinelli K."/>
            <person name="Lyhne E.K."/>
            <person name="Kogle M.E."/>
            <person name="Barry K."/>
            <person name="Clum A."/>
            <person name="Na H."/>
            <person name="Ledsgaard L."/>
            <person name="Lin J."/>
            <person name="Lipzen A."/>
            <person name="Kuo A."/>
            <person name="Riley R."/>
            <person name="Mondo S."/>
            <person name="Labutti K."/>
            <person name="Haridas S."/>
            <person name="Pangalinan J."/>
            <person name="Salamov A.A."/>
            <person name="Simmons B.A."/>
            <person name="Magnuson J.K."/>
            <person name="Chen J."/>
            <person name="Drula E."/>
            <person name="Henrissat B."/>
            <person name="Wiebenga A."/>
            <person name="Lubbers R.J."/>
            <person name="Gomes A.C."/>
            <person name="Makela M.R."/>
            <person name="Stajich J."/>
            <person name="Grigoriev I.V."/>
            <person name="Mortensen U.H."/>
            <person name="De Vries R.P."/>
            <person name="Baker S.E."/>
            <person name="Andersen M.R."/>
        </authorList>
    </citation>
    <scope>NUCLEOTIDE SEQUENCE [LARGE SCALE GENOMIC DNA]</scope>
    <source>
        <strain evidence="4 5">CBS 588.65</strain>
    </source>
</reference>
<evidence type="ECO:0000256" key="2">
    <source>
        <dbReference type="ARBA" id="ARBA00023026"/>
    </source>
</evidence>
<keyword evidence="5" id="KW-1185">Reference proteome</keyword>
<accession>A0ABR4HB97</accession>
<gene>
    <name evidence="4" type="ORF">BJX63DRAFT_432410</name>
</gene>
<name>A0ABR4HB97_9EURO</name>
<dbReference type="Proteomes" id="UP001610334">
    <property type="component" value="Unassembled WGS sequence"/>
</dbReference>
<feature type="chain" id="PRO_5046735111" evidence="3">
    <location>
        <begin position="22"/>
        <end position="249"/>
    </location>
</feature>
<evidence type="ECO:0000256" key="1">
    <source>
        <dbReference type="ARBA" id="ARBA00009520"/>
    </source>
</evidence>
<organism evidence="4 5">
    <name type="scientific">Aspergillus granulosus</name>
    <dbReference type="NCBI Taxonomy" id="176169"/>
    <lineage>
        <taxon>Eukaryota</taxon>
        <taxon>Fungi</taxon>
        <taxon>Dikarya</taxon>
        <taxon>Ascomycota</taxon>
        <taxon>Pezizomycotina</taxon>
        <taxon>Eurotiomycetes</taxon>
        <taxon>Eurotiomycetidae</taxon>
        <taxon>Eurotiales</taxon>
        <taxon>Aspergillaceae</taxon>
        <taxon>Aspergillus</taxon>
        <taxon>Aspergillus subgen. Nidulantes</taxon>
    </lineage>
</organism>
<sequence>MSTRTLLLALAASAASMPVSTTITGTTPLISRDVIGHDAVVGFPETVPDSTLGQLYLAYQPYLYVESGCVPFPAVDAEGNTSGGLAPSGSPSGDCSSSTGQIYARSTMASGTTSTYGNAIMYSWYFPKDSPSTGLGHRHEWEGVIIYLSDASSTSAGNVLAVCPSAHGDWNCDTSFSLGGTHPLIRYYSTWPVNHQLGLTETVGGSQPLVAWESLTEAAQGALESTDFGDATVPFKEGTFAGNLASATY</sequence>
<comment type="similarity">
    <text evidence="1">Belongs to the Necrosis inducing protein (NPP1) family.</text>
</comment>
<evidence type="ECO:0000313" key="4">
    <source>
        <dbReference type="EMBL" id="KAL2812710.1"/>
    </source>
</evidence>
<protein>
    <submittedName>
        <fullName evidence="4">NPP1 domain protein</fullName>
    </submittedName>
</protein>
<keyword evidence="3" id="KW-0732">Signal</keyword>
<proteinExistence type="inferred from homology"/>